<dbReference type="Proteomes" id="UP000178912">
    <property type="component" value="Unassembled WGS sequence"/>
</dbReference>
<dbReference type="PANTHER" id="PTHR21310">
    <property type="entry name" value="AMINOGLYCOSIDE PHOSPHOTRANSFERASE-RELATED-RELATED"/>
    <property type="match status" value="1"/>
</dbReference>
<dbReference type="OrthoDB" id="2968323at2759"/>
<feature type="compositionally biased region" description="Basic and acidic residues" evidence="1">
    <location>
        <begin position="8"/>
        <end position="21"/>
    </location>
</feature>
<keyword evidence="3" id="KW-1185">Reference proteome</keyword>
<protein>
    <recommendedName>
        <fullName evidence="4">Aminoglycoside phosphotransferase domain-containing protein</fullName>
    </recommendedName>
</protein>
<dbReference type="PANTHER" id="PTHR21310:SF56">
    <property type="entry name" value="AMINOGLYCOSIDE PHOSPHOTRANSFERASE DOMAIN-CONTAINING PROTEIN"/>
    <property type="match status" value="1"/>
</dbReference>
<feature type="compositionally biased region" description="Polar residues" evidence="1">
    <location>
        <begin position="23"/>
        <end position="41"/>
    </location>
</feature>
<dbReference type="InterPro" id="IPR011009">
    <property type="entry name" value="Kinase-like_dom_sf"/>
</dbReference>
<gene>
    <name evidence="2" type="ORF">RAG0_07591</name>
</gene>
<evidence type="ECO:0000256" key="1">
    <source>
        <dbReference type="SAM" id="MobiDB-lite"/>
    </source>
</evidence>
<feature type="region of interest" description="Disordered" evidence="1">
    <location>
        <begin position="1"/>
        <end position="47"/>
    </location>
</feature>
<dbReference type="AlphaFoldDB" id="A0A1E1KM60"/>
<accession>A0A1E1KM60</accession>
<evidence type="ECO:0008006" key="4">
    <source>
        <dbReference type="Google" id="ProtNLM"/>
    </source>
</evidence>
<dbReference type="SUPFAM" id="SSF56112">
    <property type="entry name" value="Protein kinase-like (PK-like)"/>
    <property type="match status" value="1"/>
</dbReference>
<dbReference type="EMBL" id="FJUX01000039">
    <property type="protein sequence ID" value="CZS99128.1"/>
    <property type="molecule type" value="Genomic_DNA"/>
</dbReference>
<evidence type="ECO:0000313" key="3">
    <source>
        <dbReference type="Proteomes" id="UP000178912"/>
    </source>
</evidence>
<evidence type="ECO:0000313" key="2">
    <source>
        <dbReference type="EMBL" id="CZS99128.1"/>
    </source>
</evidence>
<name>A0A1E1KM60_9HELO</name>
<sequence length="238" mass="26470">MVQSCDSVSEHDHTSDERITEARNMSTSPDKSVSVSQTSGSLKVPATPDISKIVADLDIQDADEEEDGGEEAYLRGEKEHFETLRPHVHQLCLDLGLGEPSTIEQIKGGSFNRIIGLMLPSSENSECILRIPRYPTSEQGDPHDQEVMDQVAIHLHLAKYDKFHIPSIVAWDATSNISLKSEYVVQTKLQGASLHDVYYQLPLTERLEVATSVAKMLLNLESITFEIQVDSLEPKKSL</sequence>
<dbReference type="InterPro" id="IPR051678">
    <property type="entry name" value="AGP_Transferase"/>
</dbReference>
<reference evidence="3" key="1">
    <citation type="submission" date="2016-03" db="EMBL/GenBank/DDBJ databases">
        <authorList>
            <person name="Guldener U."/>
        </authorList>
    </citation>
    <scope>NUCLEOTIDE SEQUENCE [LARGE SCALE GENOMIC DNA]</scope>
    <source>
        <strain evidence="3">04CH-RAC-A.6.1</strain>
    </source>
</reference>
<proteinExistence type="predicted"/>
<organism evidence="2 3">
    <name type="scientific">Rhynchosporium agropyri</name>
    <dbReference type="NCBI Taxonomy" id="914238"/>
    <lineage>
        <taxon>Eukaryota</taxon>
        <taxon>Fungi</taxon>
        <taxon>Dikarya</taxon>
        <taxon>Ascomycota</taxon>
        <taxon>Pezizomycotina</taxon>
        <taxon>Leotiomycetes</taxon>
        <taxon>Helotiales</taxon>
        <taxon>Ploettnerulaceae</taxon>
        <taxon>Rhynchosporium</taxon>
    </lineage>
</organism>